<dbReference type="Pfam" id="PF13495">
    <property type="entry name" value="Phage_int_SAM_4"/>
    <property type="match status" value="1"/>
</dbReference>
<dbReference type="GO" id="GO:0006310">
    <property type="term" value="P:DNA recombination"/>
    <property type="evidence" value="ECO:0007669"/>
    <property type="project" value="UniProtKB-KW"/>
</dbReference>
<keyword evidence="4" id="KW-0233">DNA recombination</keyword>
<keyword evidence="11" id="KW-1185">Reference proteome</keyword>
<accession>A0A1G5RJU9</accession>
<feature type="domain" description="Core-binding (CB)" evidence="8">
    <location>
        <begin position="14"/>
        <end position="105"/>
    </location>
</feature>
<evidence type="ECO:0000256" key="2">
    <source>
        <dbReference type="ARBA" id="ARBA00022908"/>
    </source>
</evidence>
<dbReference type="GO" id="GO:0007059">
    <property type="term" value="P:chromosome segregation"/>
    <property type="evidence" value="ECO:0007669"/>
    <property type="project" value="UniProtKB-KW"/>
</dbReference>
<evidence type="ECO:0000313" key="9">
    <source>
        <dbReference type="EMBL" id="SCZ74148.1"/>
    </source>
</evidence>
<evidence type="ECO:0000259" key="7">
    <source>
        <dbReference type="PROSITE" id="PS51898"/>
    </source>
</evidence>
<dbReference type="GO" id="GO:0015074">
    <property type="term" value="P:DNA integration"/>
    <property type="evidence" value="ECO:0007669"/>
    <property type="project" value="UniProtKB-KW"/>
</dbReference>
<name>A0A1G5RJU9_PHOLU</name>
<dbReference type="SUPFAM" id="SSF47823">
    <property type="entry name" value="lambda integrase-like, N-terminal domain"/>
    <property type="match status" value="1"/>
</dbReference>
<evidence type="ECO:0000313" key="11">
    <source>
        <dbReference type="Proteomes" id="UP000183223"/>
    </source>
</evidence>
<keyword evidence="2" id="KW-0229">DNA integration</keyword>
<feature type="domain" description="Core-binding (CB)" evidence="8">
    <location>
        <begin position="144"/>
        <end position="235"/>
    </location>
</feature>
<feature type="region of interest" description="Disordered" evidence="6">
    <location>
        <begin position="112"/>
        <end position="135"/>
    </location>
</feature>
<gene>
    <name evidence="9" type="ORF">SAMN02982990_04547</name>
    <name evidence="10" type="ORF">SAMN02982990_04575</name>
</gene>
<organism evidence="9 11">
    <name type="scientific">Photorhabdus luminescens</name>
    <name type="common">Xenorhabdus luminescens</name>
    <dbReference type="NCBI Taxonomy" id="29488"/>
    <lineage>
        <taxon>Bacteria</taxon>
        <taxon>Pseudomonadati</taxon>
        <taxon>Pseudomonadota</taxon>
        <taxon>Gammaproteobacteria</taxon>
        <taxon>Enterobacterales</taxon>
        <taxon>Morganellaceae</taxon>
        <taxon>Photorhabdus</taxon>
    </lineage>
</organism>
<dbReference type="AlphaFoldDB" id="A0A1G5RJU9"/>
<dbReference type="InterPro" id="IPR044068">
    <property type="entry name" value="CB"/>
</dbReference>
<dbReference type="SUPFAM" id="SSF56349">
    <property type="entry name" value="DNA breaking-rejoining enzymes"/>
    <property type="match status" value="1"/>
</dbReference>
<evidence type="ECO:0000313" key="10">
    <source>
        <dbReference type="EMBL" id="SCZ74246.1"/>
    </source>
</evidence>
<protein>
    <submittedName>
        <fullName evidence="9">Site-specific recombinase XerD</fullName>
    </submittedName>
</protein>
<evidence type="ECO:0000256" key="6">
    <source>
        <dbReference type="SAM" id="MobiDB-lite"/>
    </source>
</evidence>
<dbReference type="PANTHER" id="PTHR30349">
    <property type="entry name" value="PHAGE INTEGRASE-RELATED"/>
    <property type="match status" value="1"/>
</dbReference>
<dbReference type="PROSITE" id="PS51898">
    <property type="entry name" value="TYR_RECOMBINASE"/>
    <property type="match status" value="1"/>
</dbReference>
<keyword evidence="1" id="KW-0159">Chromosome partition</keyword>
<dbReference type="InterPro" id="IPR050090">
    <property type="entry name" value="Tyrosine_recombinase_XerCD"/>
</dbReference>
<dbReference type="Proteomes" id="UP000183223">
    <property type="component" value="Unassembled WGS sequence"/>
</dbReference>
<evidence type="ECO:0000256" key="1">
    <source>
        <dbReference type="ARBA" id="ARBA00022829"/>
    </source>
</evidence>
<reference evidence="9" key="1">
    <citation type="submission" date="2016-10" db="EMBL/GenBank/DDBJ databases">
        <authorList>
            <person name="de Groot N.N."/>
        </authorList>
    </citation>
    <scope>NUCLEOTIDE SEQUENCE [LARGE SCALE GENOMIC DNA]</scope>
    <source>
        <strain evidence="9">ATCC 29999</strain>
    </source>
</reference>
<evidence type="ECO:0000259" key="8">
    <source>
        <dbReference type="PROSITE" id="PS51900"/>
    </source>
</evidence>
<sequence length="472" mass="53776">MSSPVKRQSEPARLTLRQHLDAYLDNLLLQGASQKSQSARHERLSPFVNWCEEQGVISAAQVTEPLLENWQQSLTRYRKANGQPYTPDSQRRRLRALRLWFDWLQQQHAIPTSPAATLAAPDRKKRPSVTETHGQPDAIPARFATLRQHLAAWLETVRGQGLSERTQESYEERLLPFVSWCEARGVMTAPQVSLPLLESYQRWLRSSRKANGQPYSPGSQRDRLSVLRQWFRWLLQRHHILYNPTDNMVLPREEKRLPAQVMNEDETHTVLAAASIDTLTGLRNRAILEVLWSTGIRRMEVANLLLSEVDFGRGVVMVRQGKGGKDRVVPIGEQALHWLSRWLSVRPQLTRREDSGHLFITRKGRGLARGTLTQIAADSIRKQAQLAKPGACHLFRHSMATQMLENGADTRHIQAILGHEKLETTQIYTRVAIGHLKKVHEQTHPAERQSKQATPPDDKQADSDKPDSPKPA</sequence>
<feature type="region of interest" description="Disordered" evidence="6">
    <location>
        <begin position="440"/>
        <end position="472"/>
    </location>
</feature>
<proteinExistence type="predicted"/>
<dbReference type="GO" id="GO:0003677">
    <property type="term" value="F:DNA binding"/>
    <property type="evidence" value="ECO:0007669"/>
    <property type="project" value="UniProtKB-UniRule"/>
</dbReference>
<dbReference type="PROSITE" id="PS51900">
    <property type="entry name" value="CB"/>
    <property type="match status" value="2"/>
</dbReference>
<dbReference type="InterPro" id="IPR013762">
    <property type="entry name" value="Integrase-like_cat_sf"/>
</dbReference>
<dbReference type="InterPro" id="IPR011010">
    <property type="entry name" value="DNA_brk_join_enz"/>
</dbReference>
<dbReference type="InterPro" id="IPR010998">
    <property type="entry name" value="Integrase_recombinase_N"/>
</dbReference>
<dbReference type="OrthoDB" id="9801717at2"/>
<reference evidence="11" key="2">
    <citation type="submission" date="2016-10" db="EMBL/GenBank/DDBJ databases">
        <authorList>
            <person name="Varghese N."/>
            <person name="Submissions S."/>
        </authorList>
    </citation>
    <scope>NUCLEOTIDE SEQUENCE [LARGE SCALE GENOMIC DNA]</scope>
    <source>
        <strain evidence="11">ATCC 29999</strain>
    </source>
</reference>
<dbReference type="NCBIfam" id="NF002331">
    <property type="entry name" value="PRK01287.1"/>
    <property type="match status" value="1"/>
</dbReference>
<evidence type="ECO:0000256" key="3">
    <source>
        <dbReference type="ARBA" id="ARBA00023125"/>
    </source>
</evidence>
<evidence type="ECO:0000256" key="4">
    <source>
        <dbReference type="ARBA" id="ARBA00023172"/>
    </source>
</evidence>
<dbReference type="InterPro" id="IPR004107">
    <property type="entry name" value="Integrase_SAM-like_N"/>
</dbReference>
<evidence type="ECO:0000256" key="5">
    <source>
        <dbReference type="PROSITE-ProRule" id="PRU01248"/>
    </source>
</evidence>
<feature type="domain" description="Tyr recombinase" evidence="7">
    <location>
        <begin position="256"/>
        <end position="441"/>
    </location>
</feature>
<dbReference type="Pfam" id="PF00589">
    <property type="entry name" value="Phage_integrase"/>
    <property type="match status" value="1"/>
</dbReference>
<dbReference type="InterPro" id="IPR002104">
    <property type="entry name" value="Integrase_catalytic"/>
</dbReference>
<dbReference type="PANTHER" id="PTHR30349:SF81">
    <property type="entry name" value="TYROSINE RECOMBINASE XERC"/>
    <property type="match status" value="1"/>
</dbReference>
<dbReference type="EMBL" id="FMWJ01000051">
    <property type="protein sequence ID" value="SCZ74246.1"/>
    <property type="molecule type" value="Genomic_DNA"/>
</dbReference>
<dbReference type="Gene3D" id="1.10.443.10">
    <property type="entry name" value="Intergrase catalytic core"/>
    <property type="match status" value="1"/>
</dbReference>
<keyword evidence="3 5" id="KW-0238">DNA-binding</keyword>
<dbReference type="EMBL" id="FMWJ01000047">
    <property type="protein sequence ID" value="SCZ74148.1"/>
    <property type="molecule type" value="Genomic_DNA"/>
</dbReference>
<dbReference type="Gene3D" id="1.10.150.130">
    <property type="match status" value="2"/>
</dbReference>